<comment type="subcellular location">
    <subcellularLocation>
        <location evidence="1">Chromosome</location>
    </subcellularLocation>
</comment>
<dbReference type="RefSeq" id="WP_089514949.1">
    <property type="nucleotide sequence ID" value="NZ_NJGG01000001.1"/>
</dbReference>
<dbReference type="SUPFAM" id="SSF82199">
    <property type="entry name" value="SET domain"/>
    <property type="match status" value="1"/>
</dbReference>
<dbReference type="GO" id="GO:0032259">
    <property type="term" value="P:methylation"/>
    <property type="evidence" value="ECO:0007669"/>
    <property type="project" value="UniProtKB-KW"/>
</dbReference>
<evidence type="ECO:0000259" key="8">
    <source>
        <dbReference type="PROSITE" id="PS50280"/>
    </source>
</evidence>
<gene>
    <name evidence="10" type="ORF">AOC33_02110</name>
</gene>
<evidence type="ECO:0000259" key="9">
    <source>
        <dbReference type="PROSITE" id="PS50868"/>
    </source>
</evidence>
<comment type="caution">
    <text evidence="10">The sequence shown here is derived from an EMBL/GenBank/DDBJ whole genome shotgun (WGS) entry which is preliminary data.</text>
</comment>
<dbReference type="EMBL" id="NJGG01000001">
    <property type="protein sequence ID" value="OXL15913.1"/>
    <property type="molecule type" value="Genomic_DNA"/>
</dbReference>
<keyword evidence="3 10" id="KW-0489">Methyltransferase</keyword>
<evidence type="ECO:0000256" key="7">
    <source>
        <dbReference type="ARBA" id="ARBA00022833"/>
    </source>
</evidence>
<evidence type="ECO:0000256" key="5">
    <source>
        <dbReference type="ARBA" id="ARBA00022691"/>
    </source>
</evidence>
<dbReference type="SMART" id="SM00317">
    <property type="entry name" value="SET"/>
    <property type="match status" value="1"/>
</dbReference>
<evidence type="ECO:0000313" key="10">
    <source>
        <dbReference type="EMBL" id="OXL15913.1"/>
    </source>
</evidence>
<evidence type="ECO:0000256" key="4">
    <source>
        <dbReference type="ARBA" id="ARBA00022679"/>
    </source>
</evidence>
<keyword evidence="5" id="KW-0949">S-adenosyl-L-methionine</keyword>
<keyword evidence="6" id="KW-0479">Metal-binding</keyword>
<dbReference type="GO" id="GO:0046872">
    <property type="term" value="F:metal ion binding"/>
    <property type="evidence" value="ECO:0007669"/>
    <property type="project" value="UniProtKB-KW"/>
</dbReference>
<evidence type="ECO:0000256" key="6">
    <source>
        <dbReference type="ARBA" id="ARBA00022723"/>
    </source>
</evidence>
<dbReference type="PANTHER" id="PTHR46223:SF3">
    <property type="entry name" value="HISTONE-LYSINE N-METHYLTRANSFERASE SET-23"/>
    <property type="match status" value="1"/>
</dbReference>
<feature type="domain" description="SET" evidence="8">
    <location>
        <begin position="8"/>
        <end position="125"/>
    </location>
</feature>
<evidence type="ECO:0000256" key="3">
    <source>
        <dbReference type="ARBA" id="ARBA00022603"/>
    </source>
</evidence>
<dbReference type="Proteomes" id="UP000215188">
    <property type="component" value="Unassembled WGS sequence"/>
</dbReference>
<dbReference type="PANTHER" id="PTHR46223">
    <property type="entry name" value="HISTONE-LYSINE N-METHYLTRANSFERASE SUV39H"/>
    <property type="match status" value="1"/>
</dbReference>
<keyword evidence="4 10" id="KW-0808">Transferase</keyword>
<keyword evidence="2" id="KW-0158">Chromosome</keyword>
<dbReference type="OrthoDB" id="9790349at2"/>
<keyword evidence="11" id="KW-1185">Reference proteome</keyword>
<evidence type="ECO:0000256" key="2">
    <source>
        <dbReference type="ARBA" id="ARBA00022454"/>
    </source>
</evidence>
<dbReference type="InterPro" id="IPR003616">
    <property type="entry name" value="Post-SET_dom"/>
</dbReference>
<keyword evidence="7" id="KW-0862">Zinc</keyword>
<dbReference type="Pfam" id="PF00856">
    <property type="entry name" value="SET"/>
    <property type="match status" value="1"/>
</dbReference>
<dbReference type="InterPro" id="IPR050973">
    <property type="entry name" value="H3K9_Histone-Lys_N-MTase"/>
</dbReference>
<evidence type="ECO:0000256" key="1">
    <source>
        <dbReference type="ARBA" id="ARBA00004286"/>
    </source>
</evidence>
<dbReference type="PROSITE" id="PS50280">
    <property type="entry name" value="SET"/>
    <property type="match status" value="1"/>
</dbReference>
<protein>
    <submittedName>
        <fullName evidence="10">SET domain-containing protein-lysine N-methyltransferase</fullName>
    </submittedName>
</protein>
<dbReference type="AlphaFoldDB" id="A0A229FVH0"/>
<reference evidence="10 11" key="1">
    <citation type="submission" date="2017-06" db="EMBL/GenBank/DDBJ databases">
        <title>Reclassification of a Polynucleobacter cosmopolitanus strain isolated from tropical Lake Victoria as Polynucleobacter victoriensis comb. nov.</title>
        <authorList>
            <person name="Hahn M.W."/>
        </authorList>
    </citation>
    <scope>NUCLEOTIDE SEQUENCE [LARGE SCALE GENOMIC DNA]</scope>
    <source>
        <strain evidence="10 11">MWH-MoIso2</strain>
    </source>
</reference>
<name>A0A229FVH0_9BURK</name>
<dbReference type="Gene3D" id="2.170.270.10">
    <property type="entry name" value="SET domain"/>
    <property type="match status" value="1"/>
</dbReference>
<accession>A0A229FVH0</accession>
<organism evidence="10 11">
    <name type="scientific">Polynucleobacter cosmopolitanus</name>
    <dbReference type="NCBI Taxonomy" id="351345"/>
    <lineage>
        <taxon>Bacteria</taxon>
        <taxon>Pseudomonadati</taxon>
        <taxon>Pseudomonadota</taxon>
        <taxon>Betaproteobacteria</taxon>
        <taxon>Burkholderiales</taxon>
        <taxon>Burkholderiaceae</taxon>
        <taxon>Polynucleobacter</taxon>
    </lineage>
</organism>
<evidence type="ECO:0000313" key="11">
    <source>
        <dbReference type="Proteomes" id="UP000215188"/>
    </source>
</evidence>
<feature type="domain" description="Post-SET" evidence="9">
    <location>
        <begin position="138"/>
        <end position="154"/>
    </location>
</feature>
<proteinExistence type="predicted"/>
<dbReference type="GO" id="GO:0005694">
    <property type="term" value="C:chromosome"/>
    <property type="evidence" value="ECO:0007669"/>
    <property type="project" value="UniProtKB-SubCell"/>
</dbReference>
<dbReference type="InterPro" id="IPR001214">
    <property type="entry name" value="SET_dom"/>
</dbReference>
<dbReference type="GO" id="GO:0008168">
    <property type="term" value="F:methyltransferase activity"/>
    <property type="evidence" value="ECO:0007669"/>
    <property type="project" value="UniProtKB-KW"/>
</dbReference>
<dbReference type="PROSITE" id="PS50868">
    <property type="entry name" value="POST_SET"/>
    <property type="match status" value="1"/>
</dbReference>
<dbReference type="InterPro" id="IPR046341">
    <property type="entry name" value="SET_dom_sf"/>
</dbReference>
<sequence length="158" mass="17817">MSKKVASDKMVVVRESGVHGNGVFAKCDIPKGTKIIEYTGERISWKEAVKRHPHDPSQPNHTFYFGLEDGSTIDAKYGGNAAMWANHSCKPNCEALEEDFGKTTKVFLYAKKNIEAGDELFYDYGLVVEGKQTKKLKKEYECRCGQKNCRKTMLAKNK</sequence>